<dbReference type="EMBL" id="JAYWIO010000008">
    <property type="protein sequence ID" value="KAK7243563.1"/>
    <property type="molecule type" value="Genomic_DNA"/>
</dbReference>
<dbReference type="AlphaFoldDB" id="A0AAN9E244"/>
<feature type="compositionally biased region" description="Basic residues" evidence="1">
    <location>
        <begin position="656"/>
        <end position="666"/>
    </location>
</feature>
<protein>
    <submittedName>
        <fullName evidence="2">Uncharacterized protein</fullName>
    </submittedName>
</protein>
<feature type="compositionally biased region" description="Low complexity" evidence="1">
    <location>
        <begin position="611"/>
        <end position="648"/>
    </location>
</feature>
<accession>A0AAN9E244</accession>
<evidence type="ECO:0000313" key="2">
    <source>
        <dbReference type="EMBL" id="KAK7243563.1"/>
    </source>
</evidence>
<proteinExistence type="predicted"/>
<keyword evidence="3" id="KW-1185">Reference proteome</keyword>
<dbReference type="PANTHER" id="PTHR48436:SF1">
    <property type="entry name" value="2, PUTATIVE-RELATED"/>
    <property type="match status" value="1"/>
</dbReference>
<reference evidence="2 3" key="1">
    <citation type="submission" date="2024-01" db="EMBL/GenBank/DDBJ databases">
        <title>The genomes of 5 underutilized Papilionoideae crops provide insights into root nodulation and disease resistanc.</title>
        <authorList>
            <person name="Yuan L."/>
        </authorList>
    </citation>
    <scope>NUCLEOTIDE SEQUENCE [LARGE SCALE GENOMIC DNA]</scope>
    <source>
        <strain evidence="2">ZHUSHIDOU_FW_LH</strain>
        <tissue evidence="2">Leaf</tissue>
    </source>
</reference>
<sequence>MSNHNGMHNNINNVVEDHEALIYHTYPCAYYVQSPSTLSHANSTDIIIRNNNNIQEQEEEPSRFALCRYSSSRGSSHSFLHHKKISYDGSHGTATENDGDGNRLVIVDDNGDDDENDEEEEGLFSDYFYEKRKGGLKRCFSYRNSDSCAWILLQMSWRVLVSLGVALLVFYIATKPPPPNVSIEITRISEFKLGEGVDRSGVTTKILTCNSSMNLIIENKSKFFGLHIRPPIMDMKFSVLPFALSHGFELYAETGLTIFKLQLGTKNKPMYGAGRSMQDLLDSGRGLPIVIQVRLSSCYKVVPSLIKPRFHHQVECMVVLKKAYNKKHRSQTFNSKPADANTSLLATSVISTATELKLTTHRFVSKLEGFFLGPLPLGMTTSRIFDIAREMNYEEVETIWYKDLDNNIQQIVDDEGAEEVANIAMAKGSAHLYLLHAVSQLILVGELPANGPQQNDSGVFETEENGRPIIDLTCNGPEEDTGPQEHQEDTGVHINETENVAQGNEANIVGQGNERLTLWVKVLALTNKRKTKKTAKTANKAKKAKVRFDDSDDEDIEKDFFDTATSKLSNHDAATNLEPRQVDATINPNASVTVEADATPTEADASTIPEANPSPSAATATPLPNANQANASTNPEATPTQSAAAATPNEGETTTGKKRGRPPKRAAKIEDDLPFNIEDENDCLQFDTESV</sequence>
<organism evidence="2 3">
    <name type="scientific">Crotalaria pallida</name>
    <name type="common">Smooth rattlebox</name>
    <name type="synonym">Crotalaria striata</name>
    <dbReference type="NCBI Taxonomy" id="3830"/>
    <lineage>
        <taxon>Eukaryota</taxon>
        <taxon>Viridiplantae</taxon>
        <taxon>Streptophyta</taxon>
        <taxon>Embryophyta</taxon>
        <taxon>Tracheophyta</taxon>
        <taxon>Spermatophyta</taxon>
        <taxon>Magnoliopsida</taxon>
        <taxon>eudicotyledons</taxon>
        <taxon>Gunneridae</taxon>
        <taxon>Pentapetalae</taxon>
        <taxon>rosids</taxon>
        <taxon>fabids</taxon>
        <taxon>Fabales</taxon>
        <taxon>Fabaceae</taxon>
        <taxon>Papilionoideae</taxon>
        <taxon>50 kb inversion clade</taxon>
        <taxon>genistoids sensu lato</taxon>
        <taxon>core genistoids</taxon>
        <taxon>Crotalarieae</taxon>
        <taxon>Crotalaria</taxon>
    </lineage>
</organism>
<dbReference type="Proteomes" id="UP001372338">
    <property type="component" value="Unassembled WGS sequence"/>
</dbReference>
<dbReference type="PANTHER" id="PTHR48436">
    <property type="entry name" value="2, PUTATIVE-RELATED"/>
    <property type="match status" value="1"/>
</dbReference>
<name>A0AAN9E244_CROPI</name>
<gene>
    <name evidence="2" type="ORF">RIF29_38365</name>
</gene>
<feature type="region of interest" description="Disordered" evidence="1">
    <location>
        <begin position="596"/>
        <end position="691"/>
    </location>
</feature>
<comment type="caution">
    <text evidence="2">The sequence shown here is derived from an EMBL/GenBank/DDBJ whole genome shotgun (WGS) entry which is preliminary data.</text>
</comment>
<dbReference type="InterPro" id="IPR055276">
    <property type="entry name" value="NHL41-like"/>
</dbReference>
<evidence type="ECO:0000256" key="1">
    <source>
        <dbReference type="SAM" id="MobiDB-lite"/>
    </source>
</evidence>
<evidence type="ECO:0000313" key="3">
    <source>
        <dbReference type="Proteomes" id="UP001372338"/>
    </source>
</evidence>